<dbReference type="PROSITE" id="PS50297">
    <property type="entry name" value="ANK_REP_REGION"/>
    <property type="match status" value="9"/>
</dbReference>
<evidence type="ECO:0000256" key="7">
    <source>
        <dbReference type="PROSITE-ProRule" id="PRU01161"/>
    </source>
</evidence>
<evidence type="ECO:0000256" key="1">
    <source>
        <dbReference type="ARBA" id="ARBA00013278"/>
    </source>
</evidence>
<dbReference type="PANTHER" id="PTHR24198:SF165">
    <property type="entry name" value="ANKYRIN REPEAT-CONTAINING PROTEIN-RELATED"/>
    <property type="match status" value="1"/>
</dbReference>
<feature type="repeat" description="ANK" evidence="6">
    <location>
        <begin position="1232"/>
        <end position="1271"/>
    </location>
</feature>
<dbReference type="Gene3D" id="3.40.50.300">
    <property type="entry name" value="P-loop containing nucleotide triphosphate hydrolases"/>
    <property type="match status" value="1"/>
</dbReference>
<evidence type="ECO:0000313" key="10">
    <source>
        <dbReference type="Proteomes" id="UP000696280"/>
    </source>
</evidence>
<evidence type="ECO:0000256" key="2">
    <source>
        <dbReference type="ARBA" id="ARBA00022737"/>
    </source>
</evidence>
<comment type="caution">
    <text evidence="9">The sequence shown here is derived from an EMBL/GenBank/DDBJ whole genome shotgun (WGS) entry which is preliminary data.</text>
</comment>
<dbReference type="InterPro" id="IPR056884">
    <property type="entry name" value="NPHP3-like_N"/>
</dbReference>
<keyword evidence="7" id="KW-0442">Lipid degradation</keyword>
<dbReference type="GO" id="GO:0016042">
    <property type="term" value="P:lipid catabolic process"/>
    <property type="evidence" value="ECO:0007669"/>
    <property type="project" value="UniProtKB-UniRule"/>
</dbReference>
<keyword evidence="10" id="KW-1185">Reference proteome</keyword>
<keyword evidence="3 6" id="KW-0040">ANK repeat</keyword>
<proteinExistence type="predicted"/>
<feature type="repeat" description="ANK" evidence="6">
    <location>
        <begin position="989"/>
        <end position="1021"/>
    </location>
</feature>
<feature type="active site" description="Nucleophile" evidence="7">
    <location>
        <position position="52"/>
    </location>
</feature>
<dbReference type="GO" id="GO:0046486">
    <property type="term" value="P:glycerolipid metabolic process"/>
    <property type="evidence" value="ECO:0007669"/>
    <property type="project" value="UniProtKB-ARBA"/>
</dbReference>
<dbReference type="PANTHER" id="PTHR24198">
    <property type="entry name" value="ANKYRIN REPEAT AND PROTEIN KINASE DOMAIN-CONTAINING PROTEIN"/>
    <property type="match status" value="1"/>
</dbReference>
<name>A0A9N9KVX2_9HELO</name>
<dbReference type="GO" id="GO:0004623">
    <property type="term" value="F:phospholipase A2 activity"/>
    <property type="evidence" value="ECO:0007669"/>
    <property type="project" value="UniProtKB-EC"/>
</dbReference>
<dbReference type="CDD" id="cd07216">
    <property type="entry name" value="Pat17_PNPLA8_PNPLA9_like3"/>
    <property type="match status" value="1"/>
</dbReference>
<evidence type="ECO:0000313" key="9">
    <source>
        <dbReference type="EMBL" id="CAG8953838.1"/>
    </source>
</evidence>
<dbReference type="InterPro" id="IPR016035">
    <property type="entry name" value="Acyl_Trfase/lysoPLipase"/>
</dbReference>
<dbReference type="SUPFAM" id="SSF48403">
    <property type="entry name" value="Ankyrin repeat"/>
    <property type="match status" value="2"/>
</dbReference>
<feature type="domain" description="PNPLA" evidence="8">
    <location>
        <begin position="10"/>
        <end position="210"/>
    </location>
</feature>
<dbReference type="EC" id="3.1.1.4" evidence="1"/>
<dbReference type="InterPro" id="IPR036770">
    <property type="entry name" value="Ankyrin_rpt-contain_sf"/>
</dbReference>
<feature type="repeat" description="ANK" evidence="6">
    <location>
        <begin position="1160"/>
        <end position="1192"/>
    </location>
</feature>
<dbReference type="EMBL" id="CAJVRL010000052">
    <property type="protein sequence ID" value="CAG8953838.1"/>
    <property type="molecule type" value="Genomic_DNA"/>
</dbReference>
<dbReference type="Proteomes" id="UP000696280">
    <property type="component" value="Unassembled WGS sequence"/>
</dbReference>
<evidence type="ECO:0000256" key="3">
    <source>
        <dbReference type="ARBA" id="ARBA00023043"/>
    </source>
</evidence>
<dbReference type="SUPFAM" id="SSF52540">
    <property type="entry name" value="P-loop containing nucleoside triphosphate hydrolases"/>
    <property type="match status" value="1"/>
</dbReference>
<gene>
    <name evidence="9" type="ORF">HYFRA_00006730</name>
</gene>
<evidence type="ECO:0000259" key="8">
    <source>
        <dbReference type="PROSITE" id="PS51635"/>
    </source>
</evidence>
<feature type="repeat" description="ANK" evidence="6">
    <location>
        <begin position="956"/>
        <end position="988"/>
    </location>
</feature>
<dbReference type="SMART" id="SM00248">
    <property type="entry name" value="ANK"/>
    <property type="match status" value="15"/>
</dbReference>
<dbReference type="Gene3D" id="1.25.40.20">
    <property type="entry name" value="Ankyrin repeat-containing domain"/>
    <property type="match status" value="3"/>
</dbReference>
<keyword evidence="7" id="KW-0378">Hydrolase</keyword>
<reference evidence="9" key="1">
    <citation type="submission" date="2021-07" db="EMBL/GenBank/DDBJ databases">
        <authorList>
            <person name="Durling M."/>
        </authorList>
    </citation>
    <scope>NUCLEOTIDE SEQUENCE</scope>
</reference>
<keyword evidence="2" id="KW-0677">Repeat</keyword>
<dbReference type="InterPro" id="IPR002110">
    <property type="entry name" value="Ankyrin_rpt"/>
</dbReference>
<feature type="repeat" description="ANK" evidence="6">
    <location>
        <begin position="922"/>
        <end position="954"/>
    </location>
</feature>
<feature type="active site" description="Proton acceptor" evidence="7">
    <location>
        <position position="197"/>
    </location>
</feature>
<protein>
    <recommendedName>
        <fullName evidence="1">phospholipase A2</fullName>
        <ecNumber evidence="1">3.1.1.4</ecNumber>
    </recommendedName>
</protein>
<dbReference type="Pfam" id="PF12796">
    <property type="entry name" value="Ank_2"/>
    <property type="match status" value="5"/>
</dbReference>
<evidence type="ECO:0000256" key="6">
    <source>
        <dbReference type="PROSITE-ProRule" id="PRU00023"/>
    </source>
</evidence>
<dbReference type="OrthoDB" id="1658288at2759"/>
<feature type="short sequence motif" description="GXSXG" evidence="7">
    <location>
        <begin position="50"/>
        <end position="54"/>
    </location>
</feature>
<dbReference type="Gene3D" id="3.40.1090.10">
    <property type="entry name" value="Cytosolic phospholipase A2 catalytic domain"/>
    <property type="match status" value="1"/>
</dbReference>
<dbReference type="Pfam" id="PF00023">
    <property type="entry name" value="Ank"/>
    <property type="match status" value="1"/>
</dbReference>
<feature type="repeat" description="ANK" evidence="6">
    <location>
        <begin position="1305"/>
        <end position="1344"/>
    </location>
</feature>
<feature type="repeat" description="ANK" evidence="6">
    <location>
        <begin position="1199"/>
        <end position="1231"/>
    </location>
</feature>
<feature type="repeat" description="ANK" evidence="6">
    <location>
        <begin position="1454"/>
        <end position="1486"/>
    </location>
</feature>
<dbReference type="SUPFAM" id="SSF52151">
    <property type="entry name" value="FabD/lysophospholipase-like"/>
    <property type="match status" value="1"/>
</dbReference>
<sequence>MSASRQLCLLSLDGGGVRGMSMLFILEEIMKRIDPDSPPKPCDYFDMIGGTSTGGLVAIMLGRLEMSIAECKEAYMGMMEDVFVKTKRRINAKNLKVQGRYDTPALESAIKNVIQSRGISGLDVDSLLLNPEGKCKIFVTSTSKETNKTRCLASYNSPGDLGLPKYTKIWEAGRATSAATTFFDPITIGPYKQTFLDGATGANNPIAQLWNQAKDVWSSDSLESQLRCLISVGTGVPKVIPSGDYLHDIAFALSAIATETEKTAQEFHKTHRALDENNMYFRFNVPSGLEDVGLEETEKIPTIATATNDYLDTQTVHQQMSVCGKLLKEKKESFIYPRLTKEELACLKTLSFDYEARQDAIDTINEETPHWIFRNQDFQQWQARENVSDHHGILCIKGHPGTGKSTVMKHLVTQFNALNTNDDKIILYFYFNARNNVDLEKSSTGLFRALLHQLLKTCPPLSYNVLQVFRERQTHDNWSWHENETRQYFFEALKEKNIKPVTIFIDALDECGTGSNDIVAHFEDAVRHAIQDDRNLNLCISSRHYPNISIPKSKKLNVEDNNQDDLHKYIDKMLPWLNTLVSEGSYTWDWKKDLVKIAGNNFLWIKLVKERLDKMHTGSEATISTIRKELDKVPPNLQDLYKQIMENLQDKERSDMLQIVQWVLLSSRPLTARELRHVMALARTDSSDGQSDQELIQAWESQTEGLINNMEFANLLRTRTKGLVEIIYKSSTEEDLEEFWQGYVQFVHESVRSFFLGDPKAYPAGLLHLKEDLKPSPLGLSHEMILGDILKYLALCRIRSSKEFEEPSALREYAANCLFLHACRAEEFKVHQTHLFDRLYTPSNGEILRSLLSLMKDRKLNLGRKDFSTKTGAANMVFLLASFYKIEGCMRGLLADSNGIAEGVGLDANALLTCQPSPFAEGTYTALMLACLSGHESIVQLLLEKNVNVDIKTQPRFQTALHFAASIGNKKLCDLLLKHGADIEFLDLGAKSPLYYACLYQHPQVVSLLIANGASICTTSEQNIILKFVFSCYKKPVWGKIKSLLKDIPDINHQDSTTPLGLAIMTRQEYLVKRMLKKGAKLFGPKKTIQSDNSPLDTALKCHSLPFVVHIMMKNDLVNLDEVHHTSYKTLLHFAAEVGLTKLVEDLILKKATIDIQDKSGHTPMHYAIENLHMDTVIVLEKKGATFPMVYDVDKRDDNGMTLLHLAVIRSTTNLIQWLLSKKANVASRDTDGHTPFYYARTRWSQTKTEGDLEAIKLLLSAGADIDQRDSHGKTILHWAAIHNTTDFLRWLLSKEAYVRSQDTDGRTPLYYAMARLSGAKGESSFRSVKLLLNAGANIDQRDSDGKTILHWAVHLAAGHGNSDLIQDLISLKASVNIPDRDGNTPVYYATQYSNTEVIKVLEDALSPEMEQAINTRSGEHNKTKLHWAAEDGNYALVQSLLDRNANLMIRDRYGETPLHYAAENEHFKVVVLLVDAGASLSIKDRSGRRPLECTRRGRKVFDYLSWKMKMVQKQQARDARKDMEKGN</sequence>
<feature type="repeat" description="ANK" evidence="6">
    <location>
        <begin position="1421"/>
        <end position="1453"/>
    </location>
</feature>
<comment type="catalytic activity">
    <reaction evidence="5">
        <text>a 1,2-diacyl-sn-glycero-3-phosphocholine + H2O = a 1-acyl-sn-glycero-3-phosphocholine + a fatty acid + H(+)</text>
        <dbReference type="Rhea" id="RHEA:15801"/>
        <dbReference type="ChEBI" id="CHEBI:15377"/>
        <dbReference type="ChEBI" id="CHEBI:15378"/>
        <dbReference type="ChEBI" id="CHEBI:28868"/>
        <dbReference type="ChEBI" id="CHEBI:57643"/>
        <dbReference type="ChEBI" id="CHEBI:58168"/>
        <dbReference type="EC" id="3.1.1.4"/>
    </reaction>
    <physiologicalReaction direction="left-to-right" evidence="5">
        <dbReference type="Rhea" id="RHEA:15802"/>
    </physiologicalReaction>
</comment>
<feature type="short sequence motif" description="GXGXXG" evidence="7">
    <location>
        <begin position="14"/>
        <end position="19"/>
    </location>
</feature>
<feature type="repeat" description="ANK" evidence="6">
    <location>
        <begin position="1127"/>
        <end position="1159"/>
    </location>
</feature>
<dbReference type="Pfam" id="PF01734">
    <property type="entry name" value="Patatin"/>
    <property type="match status" value="1"/>
</dbReference>
<evidence type="ECO:0000256" key="5">
    <source>
        <dbReference type="ARBA" id="ARBA00023422"/>
    </source>
</evidence>
<evidence type="ECO:0000256" key="4">
    <source>
        <dbReference type="ARBA" id="ARBA00023098"/>
    </source>
</evidence>
<dbReference type="Pfam" id="PF24883">
    <property type="entry name" value="NPHP3_N"/>
    <property type="match status" value="1"/>
</dbReference>
<organism evidence="9 10">
    <name type="scientific">Hymenoscyphus fraxineus</name>
    <dbReference type="NCBI Taxonomy" id="746836"/>
    <lineage>
        <taxon>Eukaryota</taxon>
        <taxon>Fungi</taxon>
        <taxon>Dikarya</taxon>
        <taxon>Ascomycota</taxon>
        <taxon>Pezizomycotina</taxon>
        <taxon>Leotiomycetes</taxon>
        <taxon>Helotiales</taxon>
        <taxon>Helotiaceae</taxon>
        <taxon>Hymenoscyphus</taxon>
    </lineage>
</organism>
<dbReference type="InterPro" id="IPR002641">
    <property type="entry name" value="PNPLA_dom"/>
</dbReference>
<feature type="short sequence motif" description="DGA/G" evidence="7">
    <location>
        <begin position="197"/>
        <end position="199"/>
    </location>
</feature>
<accession>A0A9N9KVX2</accession>
<dbReference type="PROSITE" id="PS51635">
    <property type="entry name" value="PNPLA"/>
    <property type="match status" value="1"/>
</dbReference>
<keyword evidence="4 7" id="KW-0443">Lipid metabolism</keyword>
<dbReference type="PROSITE" id="PS50088">
    <property type="entry name" value="ANK_REPEAT"/>
    <property type="match status" value="12"/>
</dbReference>
<dbReference type="InterPro" id="IPR027417">
    <property type="entry name" value="P-loop_NTPase"/>
</dbReference>
<feature type="repeat" description="ANK" evidence="6">
    <location>
        <begin position="1353"/>
        <end position="1381"/>
    </location>
</feature>
<feature type="repeat" description="ANK" evidence="6">
    <location>
        <begin position="1272"/>
        <end position="1304"/>
    </location>
</feature>